<reference evidence="2 3" key="2">
    <citation type="journal article" date="2022" name="Mol. Biol. Evol.">
        <title>Comparative Genomics Reveals Insights into the Divergent Evolution of Astigmatic Mites and Household Pest Adaptations.</title>
        <authorList>
            <person name="Xiong Q."/>
            <person name="Wan A.T."/>
            <person name="Liu X."/>
            <person name="Fung C.S."/>
            <person name="Xiao X."/>
            <person name="Malainual N."/>
            <person name="Hou J."/>
            <person name="Wang L."/>
            <person name="Wang M."/>
            <person name="Yang K.Y."/>
            <person name="Cui Y."/>
            <person name="Leung E.L."/>
            <person name="Nong W."/>
            <person name="Shin S.K."/>
            <person name="Au S.W."/>
            <person name="Jeong K.Y."/>
            <person name="Chew F.T."/>
            <person name="Hui J.H."/>
            <person name="Leung T.F."/>
            <person name="Tungtrongchitr A."/>
            <person name="Zhong N."/>
            <person name="Liu Z."/>
            <person name="Tsui S.K."/>
        </authorList>
    </citation>
    <scope>NUCLEOTIDE SEQUENCE [LARGE SCALE GENOMIC DNA]</scope>
    <source>
        <strain evidence="2">Derp</strain>
    </source>
</reference>
<proteinExistence type="predicted"/>
<feature type="compositionally biased region" description="Basic and acidic residues" evidence="1">
    <location>
        <begin position="1"/>
        <end position="12"/>
    </location>
</feature>
<gene>
    <name evidence="2" type="ORF">DERP_009921</name>
</gene>
<dbReference type="Proteomes" id="UP000887458">
    <property type="component" value="Unassembled WGS sequence"/>
</dbReference>
<dbReference type="EMBL" id="NJHN03000090">
    <property type="protein sequence ID" value="KAH9416558.1"/>
    <property type="molecule type" value="Genomic_DNA"/>
</dbReference>
<sequence>MKFKINDLEKNPVNKSGSPPLPLPSSSIVNDGKDIESNIIDQRYYFILYCDNKSQNLSKLSNVFSLNS</sequence>
<evidence type="ECO:0000256" key="1">
    <source>
        <dbReference type="SAM" id="MobiDB-lite"/>
    </source>
</evidence>
<comment type="caution">
    <text evidence="2">The sequence shown here is derived from an EMBL/GenBank/DDBJ whole genome shotgun (WGS) entry which is preliminary data.</text>
</comment>
<reference evidence="2 3" key="1">
    <citation type="journal article" date="2018" name="J. Allergy Clin. Immunol.">
        <title>High-quality assembly of Dermatophagoides pteronyssinus genome and transcriptome reveals a wide range of novel allergens.</title>
        <authorList>
            <person name="Liu X.Y."/>
            <person name="Yang K.Y."/>
            <person name="Wang M.Q."/>
            <person name="Kwok J.S."/>
            <person name="Zeng X."/>
            <person name="Yang Z."/>
            <person name="Xiao X.J."/>
            <person name="Lau C.P."/>
            <person name="Li Y."/>
            <person name="Huang Z.M."/>
            <person name="Ba J.G."/>
            <person name="Yim A.K."/>
            <person name="Ouyang C.Y."/>
            <person name="Ngai S.M."/>
            <person name="Chan T.F."/>
            <person name="Leung E.L."/>
            <person name="Liu L."/>
            <person name="Liu Z.G."/>
            <person name="Tsui S.K."/>
        </authorList>
    </citation>
    <scope>NUCLEOTIDE SEQUENCE [LARGE SCALE GENOMIC DNA]</scope>
    <source>
        <strain evidence="2">Derp</strain>
    </source>
</reference>
<evidence type="ECO:0000313" key="2">
    <source>
        <dbReference type="EMBL" id="KAH9416558.1"/>
    </source>
</evidence>
<feature type="region of interest" description="Disordered" evidence="1">
    <location>
        <begin position="1"/>
        <end position="29"/>
    </location>
</feature>
<organism evidence="2 3">
    <name type="scientific">Dermatophagoides pteronyssinus</name>
    <name type="common">European house dust mite</name>
    <dbReference type="NCBI Taxonomy" id="6956"/>
    <lineage>
        <taxon>Eukaryota</taxon>
        <taxon>Metazoa</taxon>
        <taxon>Ecdysozoa</taxon>
        <taxon>Arthropoda</taxon>
        <taxon>Chelicerata</taxon>
        <taxon>Arachnida</taxon>
        <taxon>Acari</taxon>
        <taxon>Acariformes</taxon>
        <taxon>Sarcoptiformes</taxon>
        <taxon>Astigmata</taxon>
        <taxon>Psoroptidia</taxon>
        <taxon>Analgoidea</taxon>
        <taxon>Pyroglyphidae</taxon>
        <taxon>Dermatophagoidinae</taxon>
        <taxon>Dermatophagoides</taxon>
    </lineage>
</organism>
<protein>
    <submittedName>
        <fullName evidence="2">Uncharacterized protein</fullName>
    </submittedName>
</protein>
<evidence type="ECO:0000313" key="3">
    <source>
        <dbReference type="Proteomes" id="UP000887458"/>
    </source>
</evidence>
<name>A0ABQ8J1Y4_DERPT</name>
<accession>A0ABQ8J1Y4</accession>
<keyword evidence="3" id="KW-1185">Reference proteome</keyword>